<comment type="caution">
    <text evidence="2">The sequence shown here is derived from an EMBL/GenBank/DDBJ whole genome shotgun (WGS) entry which is preliminary data.</text>
</comment>
<proteinExistence type="predicted"/>
<dbReference type="EMBL" id="MJEQ01000022">
    <property type="protein sequence ID" value="OIT40467.1"/>
    <property type="molecule type" value="Genomic_DNA"/>
</dbReference>
<dbReference type="AlphaFoldDB" id="A0A314LH35"/>
<name>A0A314LH35_NICAT</name>
<keyword evidence="3" id="KW-1185">Reference proteome</keyword>
<reference evidence="2" key="1">
    <citation type="submission" date="2016-11" db="EMBL/GenBank/DDBJ databases">
        <title>The genome of Nicotiana attenuata.</title>
        <authorList>
            <person name="Xu S."/>
            <person name="Brockmoeller T."/>
            <person name="Gaquerel E."/>
            <person name="Navarro A."/>
            <person name="Kuhl H."/>
            <person name="Gase K."/>
            <person name="Ling Z."/>
            <person name="Zhou W."/>
            <person name="Kreitzer C."/>
            <person name="Stanke M."/>
            <person name="Tang H."/>
            <person name="Lyons E."/>
            <person name="Pandey P."/>
            <person name="Pandey S.P."/>
            <person name="Timmermann B."/>
            <person name="Baldwin I.T."/>
        </authorList>
    </citation>
    <scope>NUCLEOTIDE SEQUENCE [LARGE SCALE GENOMIC DNA]</scope>
    <source>
        <strain evidence="2">UT</strain>
    </source>
</reference>
<dbReference type="Proteomes" id="UP000187609">
    <property type="component" value="Unassembled WGS sequence"/>
</dbReference>
<organism evidence="2 3">
    <name type="scientific">Nicotiana attenuata</name>
    <name type="common">Coyote tobacco</name>
    <dbReference type="NCBI Taxonomy" id="49451"/>
    <lineage>
        <taxon>Eukaryota</taxon>
        <taxon>Viridiplantae</taxon>
        <taxon>Streptophyta</taxon>
        <taxon>Embryophyta</taxon>
        <taxon>Tracheophyta</taxon>
        <taxon>Spermatophyta</taxon>
        <taxon>Magnoliopsida</taxon>
        <taxon>eudicotyledons</taxon>
        <taxon>Gunneridae</taxon>
        <taxon>Pentapetalae</taxon>
        <taxon>asterids</taxon>
        <taxon>lamiids</taxon>
        <taxon>Solanales</taxon>
        <taxon>Solanaceae</taxon>
        <taxon>Nicotianoideae</taxon>
        <taxon>Nicotianeae</taxon>
        <taxon>Nicotiana</taxon>
    </lineage>
</organism>
<dbReference type="Gramene" id="OIT40467">
    <property type="protein sequence ID" value="OIT40467"/>
    <property type="gene ID" value="A4A49_55677"/>
</dbReference>
<accession>A0A314LH35</accession>
<sequence length="114" mass="13168">MRMNELGLAQKERRISKWIRAISETQSDCKLCSLGKCRIRVSQARGKLVRENPSELARMRTIPTIKAIERALSRQSSDSTAQQATELANQRLRRTRAQSCHKEKTKEEGDWKIE</sequence>
<protein>
    <submittedName>
        <fullName evidence="2">Uncharacterized protein</fullName>
    </submittedName>
</protein>
<feature type="compositionally biased region" description="Polar residues" evidence="1">
    <location>
        <begin position="73"/>
        <end position="88"/>
    </location>
</feature>
<evidence type="ECO:0000313" key="3">
    <source>
        <dbReference type="Proteomes" id="UP000187609"/>
    </source>
</evidence>
<gene>
    <name evidence="2" type="ORF">A4A49_55677</name>
</gene>
<evidence type="ECO:0000313" key="2">
    <source>
        <dbReference type="EMBL" id="OIT40467.1"/>
    </source>
</evidence>
<feature type="compositionally biased region" description="Basic and acidic residues" evidence="1">
    <location>
        <begin position="100"/>
        <end position="114"/>
    </location>
</feature>
<feature type="region of interest" description="Disordered" evidence="1">
    <location>
        <begin position="72"/>
        <end position="114"/>
    </location>
</feature>
<evidence type="ECO:0000256" key="1">
    <source>
        <dbReference type="SAM" id="MobiDB-lite"/>
    </source>
</evidence>